<dbReference type="PANTHER" id="PTHR30055:SF181">
    <property type="entry name" value="BLR6905 PROTEIN"/>
    <property type="match status" value="1"/>
</dbReference>
<gene>
    <name evidence="4" type="ORF">MJ956_11725</name>
</gene>
<comment type="caution">
    <text evidence="4">The sequence shown here is derived from an EMBL/GenBank/DDBJ whole genome shotgun (WGS) entry which is preliminary data.</text>
</comment>
<dbReference type="InterPro" id="IPR050109">
    <property type="entry name" value="HTH-type_TetR-like_transc_reg"/>
</dbReference>
<dbReference type="Pfam" id="PF00440">
    <property type="entry name" value="TetR_N"/>
    <property type="match status" value="1"/>
</dbReference>
<organism evidence="4 5">
    <name type="scientific">Aurantimonas marianensis</name>
    <dbReference type="NCBI Taxonomy" id="2920428"/>
    <lineage>
        <taxon>Bacteria</taxon>
        <taxon>Pseudomonadati</taxon>
        <taxon>Pseudomonadota</taxon>
        <taxon>Alphaproteobacteria</taxon>
        <taxon>Hyphomicrobiales</taxon>
        <taxon>Aurantimonadaceae</taxon>
        <taxon>Aurantimonas</taxon>
    </lineage>
</organism>
<dbReference type="EMBL" id="JALHBS010000069">
    <property type="protein sequence ID" value="MCP3055805.1"/>
    <property type="molecule type" value="Genomic_DNA"/>
</dbReference>
<dbReference type="InterPro" id="IPR009057">
    <property type="entry name" value="Homeodomain-like_sf"/>
</dbReference>
<keyword evidence="1 2" id="KW-0238">DNA-binding</keyword>
<feature type="domain" description="HTH tetR-type" evidence="3">
    <location>
        <begin position="17"/>
        <end position="76"/>
    </location>
</feature>
<evidence type="ECO:0000313" key="5">
    <source>
        <dbReference type="Proteomes" id="UP001155220"/>
    </source>
</evidence>
<dbReference type="AlphaFoldDB" id="A0A9X2H9C5"/>
<dbReference type="Proteomes" id="UP001155220">
    <property type="component" value="Unassembled WGS sequence"/>
</dbReference>
<reference evidence="4" key="1">
    <citation type="submission" date="2022-03" db="EMBL/GenBank/DDBJ databases">
        <title>Aurantimonas Liuensis sp. Nov., isolated from the hadal seawater of the Mariana Trench.</title>
        <authorList>
            <person name="Liu R."/>
        </authorList>
    </citation>
    <scope>NUCLEOTIDE SEQUENCE</scope>
    <source>
        <strain evidence="4">LRZ36</strain>
    </source>
</reference>
<dbReference type="RefSeq" id="WP_253964643.1">
    <property type="nucleotide sequence ID" value="NZ_JALHBS010000069.1"/>
</dbReference>
<keyword evidence="5" id="KW-1185">Reference proteome</keyword>
<feature type="DNA-binding region" description="H-T-H motif" evidence="2">
    <location>
        <begin position="39"/>
        <end position="58"/>
    </location>
</feature>
<accession>A0A9X2H9C5</accession>
<protein>
    <submittedName>
        <fullName evidence="4">TetR/AcrR family transcriptional regulator</fullName>
    </submittedName>
</protein>
<dbReference type="InterPro" id="IPR001647">
    <property type="entry name" value="HTH_TetR"/>
</dbReference>
<evidence type="ECO:0000256" key="2">
    <source>
        <dbReference type="PROSITE-ProRule" id="PRU00335"/>
    </source>
</evidence>
<evidence type="ECO:0000256" key="1">
    <source>
        <dbReference type="ARBA" id="ARBA00023125"/>
    </source>
</evidence>
<dbReference type="Gene3D" id="1.10.357.10">
    <property type="entry name" value="Tetracycline Repressor, domain 2"/>
    <property type="match status" value="1"/>
</dbReference>
<proteinExistence type="predicted"/>
<dbReference type="PROSITE" id="PS50977">
    <property type="entry name" value="HTH_TETR_2"/>
    <property type="match status" value="1"/>
</dbReference>
<dbReference type="SUPFAM" id="SSF46689">
    <property type="entry name" value="Homeodomain-like"/>
    <property type="match status" value="1"/>
</dbReference>
<evidence type="ECO:0000313" key="4">
    <source>
        <dbReference type="EMBL" id="MCP3055805.1"/>
    </source>
</evidence>
<evidence type="ECO:0000259" key="3">
    <source>
        <dbReference type="PROSITE" id="PS50977"/>
    </source>
</evidence>
<dbReference type="GO" id="GO:0000976">
    <property type="term" value="F:transcription cis-regulatory region binding"/>
    <property type="evidence" value="ECO:0007669"/>
    <property type="project" value="TreeGrafter"/>
</dbReference>
<dbReference type="PRINTS" id="PR00455">
    <property type="entry name" value="HTHTETR"/>
</dbReference>
<sequence>MDHRTQHPAGRKRLSPDERRRQILDGAVAYFAEVGLGGNTRELSARLGVTQSLIFNYFNSKSELIEAVYNEVYLNRVSPKWAPRLADRSHPLQTRLTSFYKEYAAAIFTYEWMRIFVSAGLAGADLNARYLNHISELFFEPLLAELNDRASTGVTVSLEDIWLLHGSIVYLGIRKFVYRVRVPDDVDAIIEQAIANFLTVYGLD</sequence>
<dbReference type="PANTHER" id="PTHR30055">
    <property type="entry name" value="HTH-TYPE TRANSCRIPTIONAL REGULATOR RUTR"/>
    <property type="match status" value="1"/>
</dbReference>
<dbReference type="GO" id="GO:0003700">
    <property type="term" value="F:DNA-binding transcription factor activity"/>
    <property type="evidence" value="ECO:0007669"/>
    <property type="project" value="TreeGrafter"/>
</dbReference>
<name>A0A9X2H9C5_9HYPH</name>